<evidence type="ECO:0000313" key="2">
    <source>
        <dbReference type="EMBL" id="GIM15567.1"/>
    </source>
</evidence>
<feature type="region of interest" description="Disordered" evidence="1">
    <location>
        <begin position="139"/>
        <end position="203"/>
    </location>
</feature>
<accession>A0A8J4GWQ2</accession>
<evidence type="ECO:0000313" key="3">
    <source>
        <dbReference type="Proteomes" id="UP000722791"/>
    </source>
</evidence>
<feature type="compositionally biased region" description="Low complexity" evidence="1">
    <location>
        <begin position="155"/>
        <end position="167"/>
    </location>
</feature>
<feature type="compositionally biased region" description="Polar residues" evidence="1">
    <location>
        <begin position="1"/>
        <end position="11"/>
    </location>
</feature>
<proteinExistence type="predicted"/>
<dbReference type="AlphaFoldDB" id="A0A8J4GWQ2"/>
<sequence length="242" mass="25586">MYPCPTSTSAGSRVSTSLRSRSTMRTWLRDPEYARSYHTAGLGAAFGSAVLSSRSCVDLRVNRSPTHSDSSVSGTGTSTVSERSSKMMPSDSASSKAYDEKALPVATSCSASRARGAPRASFWPRLSFLYATGSSIGRSSISGLRDSRSSRTEPTYSSLVTSSSYKSNTMVPCRPSSSSSASKKKSWDQDKPRAGSVGESTTHGVSMKIAGRIGGNLSSVRPIVNHCSLCGPIDVVVLHLHV</sequence>
<feature type="region of interest" description="Disordered" evidence="1">
    <location>
        <begin position="1"/>
        <end position="21"/>
    </location>
</feature>
<organism evidence="2 3">
    <name type="scientific">Volvox reticuliferus</name>
    <dbReference type="NCBI Taxonomy" id="1737510"/>
    <lineage>
        <taxon>Eukaryota</taxon>
        <taxon>Viridiplantae</taxon>
        <taxon>Chlorophyta</taxon>
        <taxon>core chlorophytes</taxon>
        <taxon>Chlorophyceae</taxon>
        <taxon>CS clade</taxon>
        <taxon>Chlamydomonadales</taxon>
        <taxon>Volvocaceae</taxon>
        <taxon>Volvox</taxon>
    </lineage>
</organism>
<dbReference type="EMBL" id="BNCQ01000066">
    <property type="protein sequence ID" value="GIM15567.1"/>
    <property type="molecule type" value="Genomic_DNA"/>
</dbReference>
<feature type="compositionally biased region" description="Low complexity" evidence="1">
    <location>
        <begin position="67"/>
        <end position="96"/>
    </location>
</feature>
<feature type="compositionally biased region" description="Low complexity" evidence="1">
    <location>
        <begin position="12"/>
        <end position="21"/>
    </location>
</feature>
<feature type="region of interest" description="Disordered" evidence="1">
    <location>
        <begin position="62"/>
        <end position="99"/>
    </location>
</feature>
<comment type="caution">
    <text evidence="2">The sequence shown here is derived from an EMBL/GenBank/DDBJ whole genome shotgun (WGS) entry which is preliminary data.</text>
</comment>
<evidence type="ECO:0000256" key="1">
    <source>
        <dbReference type="SAM" id="MobiDB-lite"/>
    </source>
</evidence>
<gene>
    <name evidence="2" type="ORF">Vretimale_18328</name>
</gene>
<reference evidence="2" key="1">
    <citation type="journal article" date="2021" name="Proc. Natl. Acad. Sci. U.S.A.">
        <title>Three genomes in the algal genus Volvox reveal the fate of a haploid sex-determining region after a transition to homothallism.</title>
        <authorList>
            <person name="Yamamoto K."/>
            <person name="Hamaji T."/>
            <person name="Kawai-Toyooka H."/>
            <person name="Matsuzaki R."/>
            <person name="Takahashi F."/>
            <person name="Nishimura Y."/>
            <person name="Kawachi M."/>
            <person name="Noguchi H."/>
            <person name="Minakuchi Y."/>
            <person name="Umen J.G."/>
            <person name="Toyoda A."/>
            <person name="Nozaki H."/>
        </authorList>
    </citation>
    <scope>NUCLEOTIDE SEQUENCE</scope>
    <source>
        <strain evidence="2">NIES-3785</strain>
    </source>
</reference>
<protein>
    <submittedName>
        <fullName evidence="2">Uncharacterized protein</fullName>
    </submittedName>
</protein>
<dbReference type="Proteomes" id="UP000722791">
    <property type="component" value="Unassembled WGS sequence"/>
</dbReference>
<name>A0A8J4GWQ2_9CHLO</name>